<dbReference type="RefSeq" id="WP_167983400.1">
    <property type="nucleotide sequence ID" value="NZ_JAATEJ010000009.1"/>
</dbReference>
<dbReference type="SUPFAM" id="SSF48498">
    <property type="entry name" value="Tetracyclin repressor-like, C-terminal domain"/>
    <property type="match status" value="1"/>
</dbReference>
<dbReference type="EMBL" id="JAATEJ010000009">
    <property type="protein sequence ID" value="NJP44539.1"/>
    <property type="molecule type" value="Genomic_DNA"/>
</dbReference>
<proteinExistence type="predicted"/>
<protein>
    <submittedName>
        <fullName evidence="5">TetR family transcriptional regulator</fullName>
    </submittedName>
</protein>
<evidence type="ECO:0000313" key="6">
    <source>
        <dbReference type="Proteomes" id="UP000734511"/>
    </source>
</evidence>
<evidence type="ECO:0000313" key="5">
    <source>
        <dbReference type="EMBL" id="NJP44539.1"/>
    </source>
</evidence>
<accession>A0ABX0ZL11</accession>
<sequence>MPSSPPAAPDPEPAPEPAAGRRRRSEAKRDAILRAALAVFLREGFAGASVDVVAATAGVGKQTVYAHFGDKEKLFLAAAEAAGGLLGDTPDAWRSPLPATGDARADLTAAGVRILRAVLAPDAAALHRMTIAELPRHPELQRLWRQNAPRRTLDDLAAYLAGRDRAGDLDVPEPALAARQFVLLLATEGRVRTLHGTQALPEEDYTRIAAQTADLILRAHRRA</sequence>
<evidence type="ECO:0000256" key="2">
    <source>
        <dbReference type="PROSITE-ProRule" id="PRU00335"/>
    </source>
</evidence>
<evidence type="ECO:0000256" key="1">
    <source>
        <dbReference type="ARBA" id="ARBA00023125"/>
    </source>
</evidence>
<dbReference type="Gene3D" id="1.10.357.10">
    <property type="entry name" value="Tetracycline Repressor, domain 2"/>
    <property type="match status" value="1"/>
</dbReference>
<dbReference type="InterPro" id="IPR039536">
    <property type="entry name" value="TetR_C_Proteobacteria"/>
</dbReference>
<dbReference type="Gene3D" id="1.10.10.60">
    <property type="entry name" value="Homeodomain-like"/>
    <property type="match status" value="1"/>
</dbReference>
<dbReference type="Pfam" id="PF14246">
    <property type="entry name" value="TetR_C_7"/>
    <property type="match status" value="1"/>
</dbReference>
<comment type="caution">
    <text evidence="5">The sequence shown here is derived from an EMBL/GenBank/DDBJ whole genome shotgun (WGS) entry which is preliminary data.</text>
</comment>
<dbReference type="PANTHER" id="PTHR30055">
    <property type="entry name" value="HTH-TYPE TRANSCRIPTIONAL REGULATOR RUTR"/>
    <property type="match status" value="1"/>
</dbReference>
<dbReference type="Pfam" id="PF00440">
    <property type="entry name" value="TetR_N"/>
    <property type="match status" value="1"/>
</dbReference>
<dbReference type="PRINTS" id="PR00455">
    <property type="entry name" value="HTHTETR"/>
</dbReference>
<reference evidence="5 6" key="1">
    <citation type="submission" date="2020-03" db="EMBL/GenBank/DDBJ databases">
        <title>WGS of actinomycetes isolated from Thailand.</title>
        <authorList>
            <person name="Thawai C."/>
        </authorList>
    </citation>
    <scope>NUCLEOTIDE SEQUENCE [LARGE SCALE GENOMIC DNA]</scope>
    <source>
        <strain evidence="5 6">PRB2-1</strain>
    </source>
</reference>
<dbReference type="InterPro" id="IPR009057">
    <property type="entry name" value="Homeodomain-like_sf"/>
</dbReference>
<dbReference type="Proteomes" id="UP000734511">
    <property type="component" value="Unassembled WGS sequence"/>
</dbReference>
<feature type="DNA-binding region" description="H-T-H motif" evidence="2">
    <location>
        <begin position="49"/>
        <end position="68"/>
    </location>
</feature>
<keyword evidence="6" id="KW-1185">Reference proteome</keyword>
<dbReference type="InterPro" id="IPR050109">
    <property type="entry name" value="HTH-type_TetR-like_transc_reg"/>
</dbReference>
<evidence type="ECO:0000259" key="4">
    <source>
        <dbReference type="PROSITE" id="PS50977"/>
    </source>
</evidence>
<dbReference type="PANTHER" id="PTHR30055:SF146">
    <property type="entry name" value="HTH-TYPE TRANSCRIPTIONAL DUAL REGULATOR CECR"/>
    <property type="match status" value="1"/>
</dbReference>
<keyword evidence="1 2" id="KW-0238">DNA-binding</keyword>
<feature type="compositionally biased region" description="Pro residues" evidence="3">
    <location>
        <begin position="1"/>
        <end position="16"/>
    </location>
</feature>
<dbReference type="InterPro" id="IPR001647">
    <property type="entry name" value="HTH_TetR"/>
</dbReference>
<feature type="region of interest" description="Disordered" evidence="3">
    <location>
        <begin position="1"/>
        <end position="25"/>
    </location>
</feature>
<dbReference type="SUPFAM" id="SSF46689">
    <property type="entry name" value="Homeodomain-like"/>
    <property type="match status" value="1"/>
</dbReference>
<dbReference type="InterPro" id="IPR036271">
    <property type="entry name" value="Tet_transcr_reg_TetR-rel_C_sf"/>
</dbReference>
<name>A0ABX0ZL11_9ACTN</name>
<evidence type="ECO:0000256" key="3">
    <source>
        <dbReference type="SAM" id="MobiDB-lite"/>
    </source>
</evidence>
<organism evidence="5 6">
    <name type="scientific">Actinacidiphila epipremni</name>
    <dbReference type="NCBI Taxonomy" id="2053013"/>
    <lineage>
        <taxon>Bacteria</taxon>
        <taxon>Bacillati</taxon>
        <taxon>Actinomycetota</taxon>
        <taxon>Actinomycetes</taxon>
        <taxon>Kitasatosporales</taxon>
        <taxon>Streptomycetaceae</taxon>
        <taxon>Actinacidiphila</taxon>
    </lineage>
</organism>
<dbReference type="PROSITE" id="PS50977">
    <property type="entry name" value="HTH_TETR_2"/>
    <property type="match status" value="1"/>
</dbReference>
<feature type="domain" description="HTH tetR-type" evidence="4">
    <location>
        <begin position="26"/>
        <end position="86"/>
    </location>
</feature>
<gene>
    <name evidence="5" type="ORF">HCN08_14215</name>
</gene>